<dbReference type="AlphaFoldDB" id="A0A8C5YPE8"/>
<dbReference type="PANTHER" id="PTHR47653:SF1">
    <property type="entry name" value="DELETED IN MALIGNANT BRAIN TUMORS 1 PROTEIN"/>
    <property type="match status" value="1"/>
</dbReference>
<evidence type="ECO:0000256" key="4">
    <source>
        <dbReference type="ARBA" id="ARBA00023180"/>
    </source>
</evidence>
<feature type="domain" description="SRCR" evidence="7">
    <location>
        <begin position="135"/>
        <end position="235"/>
    </location>
</feature>
<evidence type="ECO:0000256" key="2">
    <source>
        <dbReference type="ARBA" id="ARBA00022737"/>
    </source>
</evidence>
<feature type="disulfide bond" evidence="5">
    <location>
        <begin position="173"/>
        <end position="234"/>
    </location>
</feature>
<reference evidence="8" key="2">
    <citation type="submission" date="2025-09" db="UniProtKB">
        <authorList>
            <consortium name="Ensembl"/>
        </authorList>
    </citation>
    <scope>IDENTIFICATION</scope>
</reference>
<evidence type="ECO:0000259" key="7">
    <source>
        <dbReference type="PROSITE" id="PS50287"/>
    </source>
</evidence>
<evidence type="ECO:0000256" key="1">
    <source>
        <dbReference type="ARBA" id="ARBA00022729"/>
    </source>
</evidence>
<feature type="disulfide bond" evidence="5">
    <location>
        <begin position="50"/>
        <end position="114"/>
    </location>
</feature>
<keyword evidence="9" id="KW-1185">Reference proteome</keyword>
<dbReference type="Proteomes" id="UP000694407">
    <property type="component" value="Unplaced"/>
</dbReference>
<proteinExistence type="predicted"/>
<dbReference type="Ensembl" id="ENSMMMT00000002411.1">
    <property type="protein sequence ID" value="ENSMMMP00000002154.1"/>
    <property type="gene ID" value="ENSMMMG00000001979.1"/>
</dbReference>
<feature type="disulfide bond" evidence="5">
    <location>
        <begin position="63"/>
        <end position="124"/>
    </location>
</feature>
<feature type="disulfide bond" evidence="5">
    <location>
        <begin position="277"/>
        <end position="338"/>
    </location>
</feature>
<feature type="disulfide bond" evidence="5">
    <location>
        <begin position="264"/>
        <end position="328"/>
    </location>
</feature>
<dbReference type="InterPro" id="IPR001190">
    <property type="entry name" value="SRCR"/>
</dbReference>
<feature type="signal peptide" evidence="6">
    <location>
        <begin position="1"/>
        <end position="20"/>
    </location>
</feature>
<feature type="disulfide bond" evidence="5">
    <location>
        <begin position="94"/>
        <end position="104"/>
    </location>
</feature>
<dbReference type="PANTHER" id="PTHR47653">
    <property type="entry name" value="PROTEIN BARK BEETLE"/>
    <property type="match status" value="1"/>
</dbReference>
<dbReference type="Pfam" id="PF00530">
    <property type="entry name" value="SRCR"/>
    <property type="match status" value="3"/>
</dbReference>
<dbReference type="GeneTree" id="ENSGT00940000162108"/>
<feature type="disulfide bond" evidence="5">
    <location>
        <begin position="308"/>
        <end position="318"/>
    </location>
</feature>
<dbReference type="GO" id="GO:0016020">
    <property type="term" value="C:membrane"/>
    <property type="evidence" value="ECO:0007669"/>
    <property type="project" value="InterPro"/>
</dbReference>
<keyword evidence="3 5" id="KW-1015">Disulfide bond</keyword>
<keyword evidence="1 6" id="KW-0732">Signal</keyword>
<keyword evidence="4" id="KW-0325">Glycoprotein</keyword>
<dbReference type="InterPro" id="IPR053243">
    <property type="entry name" value="SJ_maturation_regulator"/>
</dbReference>
<feature type="chain" id="PRO_5034498314" description="SRCR domain-containing protein" evidence="6">
    <location>
        <begin position="21"/>
        <end position="348"/>
    </location>
</feature>
<dbReference type="PROSITE" id="PS00420">
    <property type="entry name" value="SRCR_1"/>
    <property type="match status" value="3"/>
</dbReference>
<dbReference type="GO" id="GO:0045217">
    <property type="term" value="P:cell-cell junction maintenance"/>
    <property type="evidence" value="ECO:0007669"/>
    <property type="project" value="TreeGrafter"/>
</dbReference>
<evidence type="ECO:0000256" key="5">
    <source>
        <dbReference type="PROSITE-ProRule" id="PRU00196"/>
    </source>
</evidence>
<feature type="disulfide bond" evidence="5">
    <location>
        <begin position="204"/>
        <end position="214"/>
    </location>
</feature>
<dbReference type="SUPFAM" id="SSF56487">
    <property type="entry name" value="SRCR-like"/>
    <property type="match status" value="3"/>
</dbReference>
<dbReference type="Gene3D" id="3.10.250.10">
    <property type="entry name" value="SRCR-like domain"/>
    <property type="match status" value="3"/>
</dbReference>
<dbReference type="FunFam" id="3.10.250.10:FF:000003">
    <property type="entry name" value="Deleted in malignant brain tumors 1"/>
    <property type="match status" value="3"/>
</dbReference>
<evidence type="ECO:0000256" key="6">
    <source>
        <dbReference type="SAM" id="SignalP"/>
    </source>
</evidence>
<keyword evidence="2" id="KW-0677">Repeat</keyword>
<reference evidence="8" key="1">
    <citation type="submission" date="2025-08" db="UniProtKB">
        <authorList>
            <consortium name="Ensembl"/>
        </authorList>
    </citation>
    <scope>IDENTIFICATION</scope>
</reference>
<dbReference type="InterPro" id="IPR036772">
    <property type="entry name" value="SRCR-like_dom_sf"/>
</dbReference>
<protein>
    <recommendedName>
        <fullName evidence="7">SRCR domain-containing protein</fullName>
    </recommendedName>
</protein>
<feature type="domain" description="SRCR" evidence="7">
    <location>
        <begin position="25"/>
        <end position="125"/>
    </location>
</feature>
<dbReference type="SMART" id="SM00202">
    <property type="entry name" value="SR"/>
    <property type="match status" value="3"/>
</dbReference>
<dbReference type="PROSITE" id="PS50287">
    <property type="entry name" value="SRCR_2"/>
    <property type="match status" value="3"/>
</dbReference>
<evidence type="ECO:0000256" key="3">
    <source>
        <dbReference type="ARBA" id="ARBA00023157"/>
    </source>
</evidence>
<feature type="domain" description="SRCR" evidence="7">
    <location>
        <begin position="239"/>
        <end position="339"/>
    </location>
</feature>
<evidence type="ECO:0000313" key="9">
    <source>
        <dbReference type="Proteomes" id="UP000694407"/>
    </source>
</evidence>
<accession>A0A8C5YPE8</accession>
<evidence type="ECO:0000313" key="8">
    <source>
        <dbReference type="Ensembl" id="ENSMMMP00000002154.1"/>
    </source>
</evidence>
<feature type="disulfide bond" evidence="5">
    <location>
        <begin position="160"/>
        <end position="224"/>
    </location>
</feature>
<name>A0A8C5YPE8_MARMA</name>
<organism evidence="8 9">
    <name type="scientific">Marmota marmota marmota</name>
    <name type="common">Alpine marmot</name>
    <dbReference type="NCBI Taxonomy" id="9994"/>
    <lineage>
        <taxon>Eukaryota</taxon>
        <taxon>Metazoa</taxon>
        <taxon>Chordata</taxon>
        <taxon>Craniata</taxon>
        <taxon>Vertebrata</taxon>
        <taxon>Euteleostomi</taxon>
        <taxon>Mammalia</taxon>
        <taxon>Eutheria</taxon>
        <taxon>Euarchontoglires</taxon>
        <taxon>Glires</taxon>
        <taxon>Rodentia</taxon>
        <taxon>Sciuromorpha</taxon>
        <taxon>Sciuridae</taxon>
        <taxon>Xerinae</taxon>
        <taxon>Marmotini</taxon>
        <taxon>Marmota</taxon>
    </lineage>
</organism>
<sequence length="348" mass="37818">CDFMMLSSLLVFSVFCSCCCSSMFLRLVNGSHRCEGRVEVFYNGTWGTVCDDSWDLNNARVVCQQLGCGEALSAPAQSYFDRGTGHIMLDDVRCTGNEAKVWQCTHNGWLSHNCGHHEDASAICSAHLPFPDVVLRLTDGSHPCEGRVELHYNGSWGTVCDDSWDLLDVQVVCKQLGCGEALAAPGRAHFKRGVGPIALDDVECVGTEARLWQCLHSGWFTHNCGHHEDAGAICSDLGLRLANGSSRCEGRVEVFHSNTWGTVCDDSWSIEDAHVVCRQLGCGLALSALPGASFSPGSGRILLDDVHCTGSEASLEQCPHGSWFTHNCGHHEDAGVICSGEWWLRVPC</sequence>
<dbReference type="PRINTS" id="PR00258">
    <property type="entry name" value="SPERACTRCPTR"/>
</dbReference>